<dbReference type="GO" id="GO:0016020">
    <property type="term" value="C:membrane"/>
    <property type="evidence" value="ECO:0007669"/>
    <property type="project" value="UniProtKB-SubCell"/>
</dbReference>
<sequence>MFGGWTMMLGVLIALVVLDYITGLTASYIKGDLSSKHGLKGIAKKVIIFAMVSVGNFIDIALGSGPFVREAVIIFYVTNEIISVVENVGRAGVPIPEKLRKGIKILKK</sequence>
<protein>
    <submittedName>
        <fullName evidence="7">Holin</fullName>
    </submittedName>
</protein>
<keyword evidence="2 6" id="KW-0812">Transmembrane</keyword>
<dbReference type="NCBIfam" id="TIGR01593">
    <property type="entry name" value="holin_tox_secr"/>
    <property type="match status" value="1"/>
</dbReference>
<name>A0A3A9KBA4_9BACI</name>
<evidence type="ECO:0000256" key="3">
    <source>
        <dbReference type="ARBA" id="ARBA00022989"/>
    </source>
</evidence>
<dbReference type="OrthoDB" id="88184at2"/>
<accession>A0A3A9KBA4</accession>
<dbReference type="EMBL" id="PDOE01000003">
    <property type="protein sequence ID" value="RKL67822.1"/>
    <property type="molecule type" value="Genomic_DNA"/>
</dbReference>
<dbReference type="Pfam" id="PF05105">
    <property type="entry name" value="Phage_holin_4_1"/>
    <property type="match status" value="1"/>
</dbReference>
<reference evidence="7 8" key="1">
    <citation type="submission" date="2017-10" db="EMBL/GenBank/DDBJ databases">
        <title>Bacillus sp. nov., a halophilic bacterium isolated from a Keqin Lake.</title>
        <authorList>
            <person name="Wang H."/>
        </authorList>
    </citation>
    <scope>NUCLEOTIDE SEQUENCE [LARGE SCALE GENOMIC DNA]</scope>
    <source>
        <strain evidence="7 8">KCTC 13187</strain>
    </source>
</reference>
<evidence type="ECO:0000256" key="1">
    <source>
        <dbReference type="ARBA" id="ARBA00004141"/>
    </source>
</evidence>
<dbReference type="InterPro" id="IPR006480">
    <property type="entry name" value="Phage_holin_4_1"/>
</dbReference>
<evidence type="ECO:0000256" key="5">
    <source>
        <dbReference type="ARBA" id="ARBA00023600"/>
    </source>
</evidence>
<evidence type="ECO:0000256" key="4">
    <source>
        <dbReference type="ARBA" id="ARBA00023136"/>
    </source>
</evidence>
<comment type="subcellular location">
    <subcellularLocation>
        <location evidence="1">Membrane</location>
        <topology evidence="1">Multi-pass membrane protein</topology>
    </subcellularLocation>
</comment>
<comment type="caution">
    <text evidence="7">The sequence shown here is derived from an EMBL/GenBank/DDBJ whole genome shotgun (WGS) entry which is preliminary data.</text>
</comment>
<organism evidence="7 8">
    <name type="scientific">Salipaludibacillus neizhouensis</name>
    <dbReference type="NCBI Taxonomy" id="885475"/>
    <lineage>
        <taxon>Bacteria</taxon>
        <taxon>Bacillati</taxon>
        <taxon>Bacillota</taxon>
        <taxon>Bacilli</taxon>
        <taxon>Bacillales</taxon>
        <taxon>Bacillaceae</taxon>
    </lineage>
</organism>
<keyword evidence="4 6" id="KW-0472">Membrane</keyword>
<evidence type="ECO:0000313" key="8">
    <source>
        <dbReference type="Proteomes" id="UP000281498"/>
    </source>
</evidence>
<keyword evidence="8" id="KW-1185">Reference proteome</keyword>
<gene>
    <name evidence="7" type="ORF">CR203_08900</name>
</gene>
<keyword evidence="3 6" id="KW-1133">Transmembrane helix</keyword>
<feature type="transmembrane region" description="Helical" evidence="6">
    <location>
        <begin position="42"/>
        <end position="62"/>
    </location>
</feature>
<dbReference type="AlphaFoldDB" id="A0A3A9KBA4"/>
<evidence type="ECO:0000256" key="2">
    <source>
        <dbReference type="ARBA" id="ARBA00022692"/>
    </source>
</evidence>
<comment type="similarity">
    <text evidence="5">Belongs to the bacteriophage holin family. Cp-1 holin subfamily.</text>
</comment>
<proteinExistence type="inferred from homology"/>
<dbReference type="Proteomes" id="UP000281498">
    <property type="component" value="Unassembled WGS sequence"/>
</dbReference>
<evidence type="ECO:0000313" key="7">
    <source>
        <dbReference type="EMBL" id="RKL67822.1"/>
    </source>
</evidence>
<evidence type="ECO:0000256" key="6">
    <source>
        <dbReference type="SAM" id="Phobius"/>
    </source>
</evidence>